<comment type="caution">
    <text evidence="2">The sequence shown here is derived from an EMBL/GenBank/DDBJ whole genome shotgun (WGS) entry which is preliminary data.</text>
</comment>
<dbReference type="Proteomes" id="UP000460435">
    <property type="component" value="Unassembled WGS sequence"/>
</dbReference>
<protein>
    <submittedName>
        <fullName evidence="2">Uncharacterized protein</fullName>
    </submittedName>
</protein>
<name>A0A7K3M1U9_9ACTN</name>
<dbReference type="EMBL" id="WLZY01000002">
    <property type="protein sequence ID" value="NDL57276.1"/>
    <property type="molecule type" value="Genomic_DNA"/>
</dbReference>
<evidence type="ECO:0000313" key="2">
    <source>
        <dbReference type="EMBL" id="NDL57276.1"/>
    </source>
</evidence>
<feature type="coiled-coil region" evidence="1">
    <location>
        <begin position="21"/>
        <end position="48"/>
    </location>
</feature>
<accession>A0A7K3M1U9</accession>
<evidence type="ECO:0000313" key="3">
    <source>
        <dbReference type="Proteomes" id="UP000460435"/>
    </source>
</evidence>
<dbReference type="AlphaFoldDB" id="A0A7K3M1U9"/>
<proteinExistence type="predicted"/>
<sequence>MMTAMLAALVFVAVAAAFGFASSAQRRAEELQRRAEALAEHNHRLERALGVAEQSLRSLSHDTRLDAGMAVQIDSAIEDIRRAARGDDTGLDR</sequence>
<keyword evidence="1" id="KW-0175">Coiled coil</keyword>
<gene>
    <name evidence="2" type="ORF">F7O44_09360</name>
</gene>
<evidence type="ECO:0000256" key="1">
    <source>
        <dbReference type="SAM" id="Coils"/>
    </source>
</evidence>
<organism evidence="2 3">
    <name type="scientific">Phytoactinopolyspora mesophila</name>
    <dbReference type="NCBI Taxonomy" id="2650750"/>
    <lineage>
        <taxon>Bacteria</taxon>
        <taxon>Bacillati</taxon>
        <taxon>Actinomycetota</taxon>
        <taxon>Actinomycetes</taxon>
        <taxon>Jiangellales</taxon>
        <taxon>Jiangellaceae</taxon>
        <taxon>Phytoactinopolyspora</taxon>
    </lineage>
</organism>
<reference evidence="2 3" key="1">
    <citation type="submission" date="2019-11" db="EMBL/GenBank/DDBJ databases">
        <authorList>
            <person name="Li X.-J."/>
            <person name="Feng X.-M."/>
        </authorList>
    </citation>
    <scope>NUCLEOTIDE SEQUENCE [LARGE SCALE GENOMIC DNA]</scope>
    <source>
        <strain evidence="2 3">XMNu-373</strain>
    </source>
</reference>
<keyword evidence="3" id="KW-1185">Reference proteome</keyword>